<feature type="domain" description="ABC transporter" evidence="4">
    <location>
        <begin position="2"/>
        <end position="255"/>
    </location>
</feature>
<dbReference type="PANTHER" id="PTHR42855">
    <property type="entry name" value="ABC TRANSPORTER ATP-BINDING SUBUNIT"/>
    <property type="match status" value="1"/>
</dbReference>
<dbReference type="PANTHER" id="PTHR42855:SF2">
    <property type="entry name" value="DRUG RESISTANCE ABC TRANSPORTER,ATP-BINDING PROTEIN"/>
    <property type="match status" value="1"/>
</dbReference>
<feature type="region of interest" description="Disordered" evidence="3">
    <location>
        <begin position="534"/>
        <end position="563"/>
    </location>
</feature>
<dbReference type="AlphaFoldDB" id="A0A1C4ZZ47"/>
<gene>
    <name evidence="5" type="ORF">GA0070563_110185</name>
</gene>
<dbReference type="SMART" id="SM00382">
    <property type="entry name" value="AAA"/>
    <property type="match status" value="2"/>
</dbReference>
<dbReference type="InterPro" id="IPR017871">
    <property type="entry name" value="ABC_transporter-like_CS"/>
</dbReference>
<keyword evidence="1" id="KW-0547">Nucleotide-binding</keyword>
<feature type="domain" description="ABC transporter" evidence="4">
    <location>
        <begin position="347"/>
        <end position="558"/>
    </location>
</feature>
<dbReference type="InterPro" id="IPR003439">
    <property type="entry name" value="ABC_transporter-like_ATP-bd"/>
</dbReference>
<dbReference type="GO" id="GO:0016887">
    <property type="term" value="F:ATP hydrolysis activity"/>
    <property type="evidence" value="ECO:0007669"/>
    <property type="project" value="InterPro"/>
</dbReference>
<dbReference type="EMBL" id="FMCT01000010">
    <property type="protein sequence ID" value="SCF38121.1"/>
    <property type="molecule type" value="Genomic_DNA"/>
</dbReference>
<dbReference type="InterPro" id="IPR027417">
    <property type="entry name" value="P-loop_NTPase"/>
</dbReference>
<dbReference type="PROSITE" id="PS00211">
    <property type="entry name" value="ABC_TRANSPORTER_1"/>
    <property type="match status" value="2"/>
</dbReference>
<dbReference type="CDD" id="cd03221">
    <property type="entry name" value="ABCF_EF-3"/>
    <property type="match status" value="2"/>
</dbReference>
<dbReference type="Proteomes" id="UP000183585">
    <property type="component" value="Unassembled WGS sequence"/>
</dbReference>
<keyword evidence="2 5" id="KW-0067">ATP-binding</keyword>
<evidence type="ECO:0000256" key="1">
    <source>
        <dbReference type="ARBA" id="ARBA00022741"/>
    </source>
</evidence>
<accession>A0A1C4ZZ47</accession>
<sequence>MLKVVSVSLQYDAEPLFTGVDLIVNAGDRVGLVGPNGIGKSTLLRVLTGAEPPSTGHVALAPGTRIGYLAPQPPDPTVTVGQFLAAGLGELGRLDRRLRTLERRLAGGDTAALDAYGEVQDRFAALDGWRAQARLTEVRQRLDVAGLPDDAPLHRVSGGEQARLTLARVLLDTPDLLILDEPTNHLDADGIAWLGGWLAAFGGGVLVVSHDRAFLDRTVTRVVELDGIHDTPQTYTGGYTAYRAEKTRRWQRLLLDYEAQEKTHQRLLADIARTREHARGVELTVRRGLGADQARRYAKKVARKATARQRRLRRQMDSLRWLAQPQTRPTLTLTLPDPAGDDGREVLAARGLTARADDRSLFAGVDLRLHAGDRVLLTGDNGAGKTTLLRILAGLRDPDAGQVDRGAPVALLPQTHDALRTDVAVLTWFRSQVPVYVDEAERLLDAHLFGPEQWDQPLRLLSAGELRRLVLAAMVNSPARVLLLDEPTNFLDFDSLDVVQEALRAYRGTVVLVTHDVWFADAVGYDRRWRVGGGGVDEQPADGGGRPDRETPRARLTADTHGG</sequence>
<dbReference type="GO" id="GO:0005524">
    <property type="term" value="F:ATP binding"/>
    <property type="evidence" value="ECO:0007669"/>
    <property type="project" value="UniProtKB-KW"/>
</dbReference>
<dbReference type="InterPro" id="IPR051309">
    <property type="entry name" value="ABCF_ATPase"/>
</dbReference>
<evidence type="ECO:0000256" key="2">
    <source>
        <dbReference type="ARBA" id="ARBA00022840"/>
    </source>
</evidence>
<dbReference type="FunFam" id="3.40.50.300:FF:000011">
    <property type="entry name" value="Putative ABC transporter ATP-binding component"/>
    <property type="match status" value="1"/>
</dbReference>
<dbReference type="InterPro" id="IPR003593">
    <property type="entry name" value="AAA+_ATPase"/>
</dbReference>
<keyword evidence="6" id="KW-1185">Reference proteome</keyword>
<proteinExistence type="predicted"/>
<name>A0A1C4ZZ47_9ACTN</name>
<protein>
    <submittedName>
        <fullName evidence="5">Macrolide transport system ATP-binding/permease protein</fullName>
    </submittedName>
</protein>
<dbReference type="Gene3D" id="3.40.50.300">
    <property type="entry name" value="P-loop containing nucleotide triphosphate hydrolases"/>
    <property type="match status" value="2"/>
</dbReference>
<reference evidence="6" key="1">
    <citation type="submission" date="2016-06" db="EMBL/GenBank/DDBJ databases">
        <authorList>
            <person name="Varghese N."/>
            <person name="Submissions Spin"/>
        </authorList>
    </citation>
    <scope>NUCLEOTIDE SEQUENCE [LARGE SCALE GENOMIC DNA]</scope>
    <source>
        <strain evidence="6">DSM 43168</strain>
    </source>
</reference>
<evidence type="ECO:0000259" key="4">
    <source>
        <dbReference type="PROSITE" id="PS50893"/>
    </source>
</evidence>
<dbReference type="PROSITE" id="PS50893">
    <property type="entry name" value="ABC_TRANSPORTER_2"/>
    <property type="match status" value="2"/>
</dbReference>
<feature type="compositionally biased region" description="Basic and acidic residues" evidence="3">
    <location>
        <begin position="545"/>
        <end position="563"/>
    </location>
</feature>
<evidence type="ECO:0000256" key="3">
    <source>
        <dbReference type="SAM" id="MobiDB-lite"/>
    </source>
</evidence>
<organism evidence="5 6">
    <name type="scientific">Micromonospora carbonacea</name>
    <dbReference type="NCBI Taxonomy" id="47853"/>
    <lineage>
        <taxon>Bacteria</taxon>
        <taxon>Bacillati</taxon>
        <taxon>Actinomycetota</taxon>
        <taxon>Actinomycetes</taxon>
        <taxon>Micromonosporales</taxon>
        <taxon>Micromonosporaceae</taxon>
        <taxon>Micromonospora</taxon>
    </lineage>
</organism>
<evidence type="ECO:0000313" key="6">
    <source>
        <dbReference type="Proteomes" id="UP000183585"/>
    </source>
</evidence>
<dbReference type="SUPFAM" id="SSF52540">
    <property type="entry name" value="P-loop containing nucleoside triphosphate hydrolases"/>
    <property type="match status" value="2"/>
</dbReference>
<evidence type="ECO:0000313" key="5">
    <source>
        <dbReference type="EMBL" id="SCF38121.1"/>
    </source>
</evidence>
<dbReference type="Pfam" id="PF00005">
    <property type="entry name" value="ABC_tran"/>
    <property type="match status" value="2"/>
</dbReference>